<evidence type="ECO:0000256" key="6">
    <source>
        <dbReference type="RuleBase" id="RU361185"/>
    </source>
</evidence>
<dbReference type="SMART" id="SM00018">
    <property type="entry name" value="PD"/>
    <property type="match status" value="1"/>
</dbReference>
<organism evidence="9 10">
    <name type="scientific">Stegodyphus mimosarum</name>
    <name type="common">African social velvet spider</name>
    <dbReference type="NCBI Taxonomy" id="407821"/>
    <lineage>
        <taxon>Eukaryota</taxon>
        <taxon>Metazoa</taxon>
        <taxon>Ecdysozoa</taxon>
        <taxon>Arthropoda</taxon>
        <taxon>Chelicerata</taxon>
        <taxon>Arachnida</taxon>
        <taxon>Araneae</taxon>
        <taxon>Araneomorphae</taxon>
        <taxon>Entelegynae</taxon>
        <taxon>Eresoidea</taxon>
        <taxon>Eresidae</taxon>
        <taxon>Stegodyphus</taxon>
    </lineage>
</organism>
<gene>
    <name evidence="9" type="ORF">X975_24419</name>
</gene>
<dbReference type="CDD" id="cd14752">
    <property type="entry name" value="GH31_N"/>
    <property type="match status" value="1"/>
</dbReference>
<dbReference type="OMA" id="VWIVSCY"/>
<feature type="transmembrane region" description="Helical" evidence="7">
    <location>
        <begin position="12"/>
        <end position="33"/>
    </location>
</feature>
<dbReference type="InterPro" id="IPR017957">
    <property type="entry name" value="P_trefoil_CS"/>
</dbReference>
<keyword evidence="7" id="KW-1133">Transmembrane helix</keyword>
<evidence type="ECO:0000259" key="8">
    <source>
        <dbReference type="PROSITE" id="PS51448"/>
    </source>
</evidence>
<feature type="domain" description="P-type" evidence="8">
    <location>
        <begin position="43"/>
        <end position="102"/>
    </location>
</feature>
<dbReference type="GO" id="GO:0012505">
    <property type="term" value="C:endomembrane system"/>
    <property type="evidence" value="ECO:0007669"/>
    <property type="project" value="UniProtKB-SubCell"/>
</dbReference>
<keyword evidence="10" id="KW-1185">Reference proteome</keyword>
<evidence type="ECO:0000256" key="4">
    <source>
        <dbReference type="ARBA" id="ARBA00023157"/>
    </source>
</evidence>
<dbReference type="PROSITE" id="PS00025">
    <property type="entry name" value="P_TREFOIL_1"/>
    <property type="match status" value="1"/>
</dbReference>
<dbReference type="GO" id="GO:0030246">
    <property type="term" value="F:carbohydrate binding"/>
    <property type="evidence" value="ECO:0007669"/>
    <property type="project" value="InterPro"/>
</dbReference>
<dbReference type="Proteomes" id="UP000054359">
    <property type="component" value="Unassembled WGS sequence"/>
</dbReference>
<evidence type="ECO:0000256" key="1">
    <source>
        <dbReference type="ARBA" id="ARBA00004308"/>
    </source>
</evidence>
<dbReference type="PROSITE" id="PS51448">
    <property type="entry name" value="P_TREFOIL_2"/>
    <property type="match status" value="1"/>
</dbReference>
<evidence type="ECO:0000256" key="3">
    <source>
        <dbReference type="ARBA" id="ARBA00023136"/>
    </source>
</evidence>
<sequence length="413" mass="47516">MDIRDYCQKRRILYAFIILIIAACTIALIVWLAKGKNKPEPSSTCSKIPDVERFDCHPNRPISENECIKRKCCYIPATDQNVSDWDLIHSSYLGIPSCFFPENYKGYGISNIVKKDDGFEADLNRNIASGFPDDIKKVHLMIDFIDDYSLRIKIKDKTSQRFEPPVSLNIKREKTGNRTYNVKLDSDGLLTVERKKNRVLVFKTQLSQLIFSNQFLQLSSYVSSSYLYGLGEHKEGILKSFNWTRLTIFNQGDLPVPHRNLYGSHPFYLLMEPEGDANGVFLLNSNAIDVVLQPAPAITFRAIGGIFDFFILLGPTPSEVVRQYTGIVGRSFMPPYWSLGFHMCKYGYFSLNKTQETLERNLDKGVPIDVQWHDIDYMKRYLDFTYDPENFAGLPEFVDKLHEDGRHYVAMIV</sequence>
<evidence type="ECO:0000256" key="2">
    <source>
        <dbReference type="ARBA" id="ARBA00007806"/>
    </source>
</evidence>
<dbReference type="GO" id="GO:0004558">
    <property type="term" value="F:alpha-1,4-glucosidase activity"/>
    <property type="evidence" value="ECO:0007669"/>
    <property type="project" value="TreeGrafter"/>
</dbReference>
<dbReference type="AlphaFoldDB" id="A0A087UF13"/>
<dbReference type="InterPro" id="IPR000519">
    <property type="entry name" value="P_trefoil_dom"/>
</dbReference>
<dbReference type="Gene3D" id="2.60.40.1760">
    <property type="entry name" value="glycosyl hydrolase (family 31)"/>
    <property type="match status" value="1"/>
</dbReference>
<proteinExistence type="inferred from homology"/>
<keyword evidence="4" id="KW-1015">Disulfide bond</keyword>
<dbReference type="Gene3D" id="3.20.20.80">
    <property type="entry name" value="Glycosidases"/>
    <property type="match status" value="1"/>
</dbReference>
<dbReference type="PANTHER" id="PTHR22762">
    <property type="entry name" value="ALPHA-GLUCOSIDASE"/>
    <property type="match status" value="1"/>
</dbReference>
<name>A0A087UF13_STEMI</name>
<dbReference type="SUPFAM" id="SSF74650">
    <property type="entry name" value="Galactose mutarotase-like"/>
    <property type="match status" value="1"/>
</dbReference>
<reference evidence="9 10" key="1">
    <citation type="submission" date="2013-11" db="EMBL/GenBank/DDBJ databases">
        <title>Genome sequencing of Stegodyphus mimosarum.</title>
        <authorList>
            <person name="Bechsgaard J."/>
        </authorList>
    </citation>
    <scope>NUCLEOTIDE SEQUENCE [LARGE SCALE GENOMIC DNA]</scope>
</reference>
<dbReference type="Pfam" id="PF01055">
    <property type="entry name" value="Glyco_hydro_31_2nd"/>
    <property type="match status" value="1"/>
</dbReference>
<comment type="similarity">
    <text evidence="2 6">Belongs to the glycosyl hydrolase 31 family.</text>
</comment>
<evidence type="ECO:0000313" key="10">
    <source>
        <dbReference type="Proteomes" id="UP000054359"/>
    </source>
</evidence>
<dbReference type="Gene3D" id="4.10.110.10">
    <property type="entry name" value="Spasmolytic Protein, domain 1"/>
    <property type="match status" value="1"/>
</dbReference>
<dbReference type="STRING" id="407821.A0A087UF13"/>
<dbReference type="InterPro" id="IPR044913">
    <property type="entry name" value="P_trefoil_dom_sf"/>
</dbReference>
<dbReference type="SUPFAM" id="SSF51445">
    <property type="entry name" value="(Trans)glycosidases"/>
    <property type="match status" value="1"/>
</dbReference>
<feature type="non-terminal residue" evidence="9">
    <location>
        <position position="413"/>
    </location>
</feature>
<keyword evidence="7" id="KW-0812">Transmembrane</keyword>
<dbReference type="InterPro" id="IPR000322">
    <property type="entry name" value="Glyco_hydro_31_TIM"/>
</dbReference>
<dbReference type="CDD" id="cd00111">
    <property type="entry name" value="Trefoil"/>
    <property type="match status" value="1"/>
</dbReference>
<comment type="caution">
    <text evidence="5">Lacks conserved residue(s) required for the propagation of feature annotation.</text>
</comment>
<dbReference type="Pfam" id="PF00088">
    <property type="entry name" value="Trefoil"/>
    <property type="match status" value="1"/>
</dbReference>
<accession>A0A087UF13</accession>
<dbReference type="SUPFAM" id="SSF57492">
    <property type="entry name" value="Trefoil"/>
    <property type="match status" value="1"/>
</dbReference>
<keyword evidence="3 7" id="KW-0472">Membrane</keyword>
<evidence type="ECO:0000256" key="5">
    <source>
        <dbReference type="PROSITE-ProRule" id="PRU00779"/>
    </source>
</evidence>
<keyword evidence="6" id="KW-0326">Glycosidase</keyword>
<keyword evidence="6" id="KW-0378">Hydrolase</keyword>
<evidence type="ECO:0000313" key="9">
    <source>
        <dbReference type="EMBL" id="KFM75952.1"/>
    </source>
</evidence>
<dbReference type="PROSITE" id="PS51257">
    <property type="entry name" value="PROKAR_LIPOPROTEIN"/>
    <property type="match status" value="1"/>
</dbReference>
<dbReference type="OrthoDB" id="1334205at2759"/>
<dbReference type="PANTHER" id="PTHR22762:SF131">
    <property type="entry name" value="GLYCOSIDE HYDROLASE FAMILY 31 N-TERMINAL DOMAIN-CONTAINING PROTEIN"/>
    <property type="match status" value="1"/>
</dbReference>
<evidence type="ECO:0000256" key="7">
    <source>
        <dbReference type="SAM" id="Phobius"/>
    </source>
</evidence>
<dbReference type="GO" id="GO:0005975">
    <property type="term" value="P:carbohydrate metabolic process"/>
    <property type="evidence" value="ECO:0007669"/>
    <property type="project" value="InterPro"/>
</dbReference>
<protein>
    <submittedName>
        <fullName evidence="9">Lysosomal alpha-glucosidase</fullName>
    </submittedName>
</protein>
<dbReference type="EMBL" id="KK119532">
    <property type="protein sequence ID" value="KFM75952.1"/>
    <property type="molecule type" value="Genomic_DNA"/>
</dbReference>
<comment type="subcellular location">
    <subcellularLocation>
        <location evidence="1">Endomembrane system</location>
    </subcellularLocation>
</comment>
<dbReference type="InterPro" id="IPR011013">
    <property type="entry name" value="Gal_mutarotase_sf_dom"/>
</dbReference>
<dbReference type="InterPro" id="IPR017853">
    <property type="entry name" value="GH"/>
</dbReference>